<reference evidence="3" key="1">
    <citation type="journal article" date="2019" name="Int. J. Syst. Evol. Microbiol.">
        <title>The Global Catalogue of Microorganisms (GCM) 10K type strain sequencing project: providing services to taxonomists for standard genome sequencing and annotation.</title>
        <authorList>
            <consortium name="The Broad Institute Genomics Platform"/>
            <consortium name="The Broad Institute Genome Sequencing Center for Infectious Disease"/>
            <person name="Wu L."/>
            <person name="Ma J."/>
        </authorList>
    </citation>
    <scope>NUCLEOTIDE SEQUENCE [LARGE SCALE GENOMIC DNA]</scope>
    <source>
        <strain evidence="3">KCTC 19812</strain>
    </source>
</reference>
<comment type="caution">
    <text evidence="2">The sequence shown here is derived from an EMBL/GenBank/DDBJ whole genome shotgun (WGS) entry which is preliminary data.</text>
</comment>
<accession>A0ABW5B3A2</accession>
<feature type="chain" id="PRO_5046126322" evidence="1">
    <location>
        <begin position="25"/>
        <end position="249"/>
    </location>
</feature>
<evidence type="ECO:0000313" key="3">
    <source>
        <dbReference type="Proteomes" id="UP001597414"/>
    </source>
</evidence>
<dbReference type="Proteomes" id="UP001597414">
    <property type="component" value="Unassembled WGS sequence"/>
</dbReference>
<feature type="signal peptide" evidence="1">
    <location>
        <begin position="1"/>
        <end position="24"/>
    </location>
</feature>
<sequence>MKNKMKIKALLFSAVLFAYSQVEANHLNKGTDINFNNQLEILDNDPETIINAYIKAVGGKGNISKIKNSIVVMEAEFQGAGITIKGISDQENSRLLQETLVMGNVAQKTVLVNGKGKISAMGQEQELTEDMVNMLKAQTYVFPENHYVELGYAVELHGTEEIDGETAHKLVITTANGIKTSEYYSVKSGLKLRTSSEATGDVSYSDYQEVEGVLIPMILSIKNPMLPVALEAKVVSIKFNQELSDDDFK</sequence>
<proteinExistence type="predicted"/>
<evidence type="ECO:0000313" key="2">
    <source>
        <dbReference type="EMBL" id="MFD2200593.1"/>
    </source>
</evidence>
<dbReference type="EMBL" id="JBHUIV010000008">
    <property type="protein sequence ID" value="MFD2200593.1"/>
    <property type="molecule type" value="Genomic_DNA"/>
</dbReference>
<keyword evidence="1" id="KW-0732">Signal</keyword>
<protein>
    <submittedName>
        <fullName evidence="2">Peptidase, M16 family protein</fullName>
    </submittedName>
</protein>
<name>A0ABW5B3A2_9BACT</name>
<evidence type="ECO:0000256" key="1">
    <source>
        <dbReference type="SAM" id="SignalP"/>
    </source>
</evidence>
<keyword evidence="3" id="KW-1185">Reference proteome</keyword>
<organism evidence="2 3">
    <name type="scientific">Shivajiella indica</name>
    <dbReference type="NCBI Taxonomy" id="872115"/>
    <lineage>
        <taxon>Bacteria</taxon>
        <taxon>Pseudomonadati</taxon>
        <taxon>Bacteroidota</taxon>
        <taxon>Cytophagia</taxon>
        <taxon>Cytophagales</taxon>
        <taxon>Cyclobacteriaceae</taxon>
        <taxon>Shivajiella</taxon>
    </lineage>
</organism>
<gene>
    <name evidence="2" type="ORF">ACFSKV_03375</name>
</gene>